<dbReference type="SUPFAM" id="SSF52129">
    <property type="entry name" value="Caspase-like"/>
    <property type="match status" value="1"/>
</dbReference>
<dbReference type="SUPFAM" id="SSF81901">
    <property type="entry name" value="HCP-like"/>
    <property type="match status" value="3"/>
</dbReference>
<gene>
    <name evidence="3" type="ORF">DEM27_03385</name>
</gene>
<dbReference type="InterPro" id="IPR019734">
    <property type="entry name" value="TPR_rpt"/>
</dbReference>
<dbReference type="PROSITE" id="PS50208">
    <property type="entry name" value="CASPASE_P20"/>
    <property type="match status" value="1"/>
</dbReference>
<dbReference type="InterPro" id="IPR001309">
    <property type="entry name" value="Pept_C14_p20"/>
</dbReference>
<evidence type="ECO:0000256" key="1">
    <source>
        <dbReference type="SAM" id="MobiDB-lite"/>
    </source>
</evidence>
<dbReference type="Pfam" id="PF00656">
    <property type="entry name" value="Peptidase_C14"/>
    <property type="match status" value="1"/>
</dbReference>
<dbReference type="InterPro" id="IPR006597">
    <property type="entry name" value="Sel1-like"/>
</dbReference>
<feature type="domain" description="Caspase family p20" evidence="2">
    <location>
        <begin position="30"/>
        <end position="160"/>
    </location>
</feature>
<dbReference type="PANTHER" id="PTHR43628:SF1">
    <property type="entry name" value="CHITIN SYNTHASE REGULATORY FACTOR 2-RELATED"/>
    <property type="match status" value="1"/>
</dbReference>
<dbReference type="Proteomes" id="UP000245252">
    <property type="component" value="Unassembled WGS sequence"/>
</dbReference>
<feature type="region of interest" description="Disordered" evidence="1">
    <location>
        <begin position="750"/>
        <end position="770"/>
    </location>
</feature>
<evidence type="ECO:0000313" key="3">
    <source>
        <dbReference type="EMBL" id="PWE58232.1"/>
    </source>
</evidence>
<evidence type="ECO:0000259" key="2">
    <source>
        <dbReference type="PROSITE" id="PS50208"/>
    </source>
</evidence>
<dbReference type="Gene3D" id="1.10.101.10">
    <property type="entry name" value="PGBD-like superfamily/PGBD"/>
    <property type="match status" value="1"/>
</dbReference>
<dbReference type="Gene3D" id="1.25.40.10">
    <property type="entry name" value="Tetratricopeptide repeat domain"/>
    <property type="match status" value="3"/>
</dbReference>
<dbReference type="SUPFAM" id="SSF47090">
    <property type="entry name" value="PGBD-like"/>
    <property type="match status" value="1"/>
</dbReference>
<reference evidence="3 4" key="1">
    <citation type="submission" date="2018-05" db="EMBL/GenBank/DDBJ databases">
        <title>The draft genome of strain NS-104.</title>
        <authorList>
            <person name="Hang P."/>
            <person name="Jiang J."/>
        </authorList>
    </citation>
    <scope>NUCLEOTIDE SEQUENCE [LARGE SCALE GENOMIC DNA]</scope>
    <source>
        <strain evidence="3 4">NS-104</strain>
    </source>
</reference>
<dbReference type="InterPro" id="IPR011600">
    <property type="entry name" value="Pept_C14_caspase"/>
</dbReference>
<dbReference type="GO" id="GO:0004197">
    <property type="term" value="F:cysteine-type endopeptidase activity"/>
    <property type="evidence" value="ECO:0007669"/>
    <property type="project" value="InterPro"/>
</dbReference>
<accession>A0A2U2DYH0</accession>
<dbReference type="Gene3D" id="3.40.50.1460">
    <property type="match status" value="1"/>
</dbReference>
<dbReference type="InterPro" id="IPR036366">
    <property type="entry name" value="PGBDSf"/>
</dbReference>
<protein>
    <recommendedName>
        <fullName evidence="2">Caspase family p20 domain-containing protein</fullName>
    </recommendedName>
</protein>
<comment type="caution">
    <text evidence="3">The sequence shown here is derived from an EMBL/GenBank/DDBJ whole genome shotgun (WGS) entry which is preliminary data.</text>
</comment>
<dbReference type="InterPro" id="IPR036365">
    <property type="entry name" value="PGBD-like_sf"/>
</dbReference>
<dbReference type="OrthoDB" id="9816009at2"/>
<dbReference type="InterPro" id="IPR029030">
    <property type="entry name" value="Caspase-like_dom_sf"/>
</dbReference>
<dbReference type="InterPro" id="IPR052945">
    <property type="entry name" value="Mitotic_Regulator"/>
</dbReference>
<proteinExistence type="predicted"/>
<sequence>MYIRHSRRWMPLLFISVAVVVFRFDDALAASRVALLIGNSNYSETSQLKNPVNDIQLMRSSLESAGFDMIETVVDLDRSAMVKALRNFEDKAEGADVAVVYYSGHGMEMNGQNYLLPVDARLQTDKDVEDEAVPLDRVQRSIEGAKRLKLIILDACRNNPFVQSMTRSVGTRAVTKGLARVEPESADMLIAFASKAGTVALDGDGVNSPFAEALSKYLVQPGVDVRIALGKVRDEVVQATDRNQEPFVYGSLGGAQIFLNIKEVNINVTNNGTTGTEQQQQVSPNGQSEAAADWQNIRDLADKDLLDAFIAKHGSDPVYKMLAEKKLKLLAEAEQTKGQDASEIAWEALKGSTDAAALTRFIERYPESSHKVEAEQQIALLEPQKGLSVNVEQQQSQAVRDCYLLAGEPQSLPDFNGVAFLKIDSTRSLTACAQAVNENPQDGMLVNLLGRSYDAGRNYTEARRNYQKAVDLGNMYALTNLGWFSVYGTDGTLDVEAGRQMFEKAAIAGNHYAQASLGWLYREGYGGVTQDYAEALKWYGQAANQGNANALASMGWFYREGVGVTQDYVKSLDYYRQAADRGDANAISSMGYAYQNGLGTAQNYAEAKAWYEKGTKADDSYSMASLAWLYDTGNGVKQDYIEARYWYEKAANSGSTYAMGNLSRLYDWGLGTKADPKEAVRWAVAAVESKDADKLTELKQKPENFTEEFRKELQGLLKERGLFSGSLDGIFGSSTAAALDALAAGRTEVASTGSSTVSTSSSLLSSGTTSSSESVKQCYELAGEPNSQPGFNGVLFAKIDTGKAIPACKQAISDDPSDSMLVNMLGRAYDSAQNYPEARRAYQQAIDAGNLYALTNLAWFSIYGTDGAQDTDAGMSMFRKAAEAGNAYAQASIAWVYREGYAGVTKDVNEAAKWYTLSGEQGYANAMASLGWMHREGVGLPQDYAKSLEWYRKAADAGDVNAMSSMGYAVQNGLGTAIDFNEARRWYELAAKENDYYSIASLAWLYESGNGVKQDFNEARRLYEDAANGGNAYAMGNLSRLYDQGLGTRADAKQAARWAVASVEGGEPSKRDEMKTYPGNFSAQFRKEVQRLLKEKGYYSGPVDGDFGVATQNAIDKLSGQKS</sequence>
<dbReference type="SMART" id="SM00671">
    <property type="entry name" value="SEL1"/>
    <property type="match status" value="14"/>
</dbReference>
<dbReference type="GO" id="GO:0006508">
    <property type="term" value="P:proteolysis"/>
    <property type="evidence" value="ECO:0007669"/>
    <property type="project" value="InterPro"/>
</dbReference>
<organism evidence="3 4">
    <name type="scientific">Metarhizobium album</name>
    <dbReference type="NCBI Taxonomy" id="2182425"/>
    <lineage>
        <taxon>Bacteria</taxon>
        <taxon>Pseudomonadati</taxon>
        <taxon>Pseudomonadota</taxon>
        <taxon>Alphaproteobacteria</taxon>
        <taxon>Hyphomicrobiales</taxon>
        <taxon>Rhizobiaceae</taxon>
        <taxon>Metarhizobium</taxon>
    </lineage>
</organism>
<dbReference type="Pfam" id="PF01471">
    <property type="entry name" value="PG_binding_1"/>
    <property type="match status" value="1"/>
</dbReference>
<dbReference type="AlphaFoldDB" id="A0A2U2DYH0"/>
<dbReference type="EMBL" id="QFBC01000001">
    <property type="protein sequence ID" value="PWE58232.1"/>
    <property type="molecule type" value="Genomic_DNA"/>
</dbReference>
<name>A0A2U2DYH0_9HYPH</name>
<keyword evidence="4" id="KW-1185">Reference proteome</keyword>
<dbReference type="Pfam" id="PF08238">
    <property type="entry name" value="Sel1"/>
    <property type="match status" value="13"/>
</dbReference>
<evidence type="ECO:0000313" key="4">
    <source>
        <dbReference type="Proteomes" id="UP000245252"/>
    </source>
</evidence>
<dbReference type="PANTHER" id="PTHR43628">
    <property type="entry name" value="ACTIVATOR OF C KINASE PROTEIN 1-RELATED"/>
    <property type="match status" value="1"/>
</dbReference>
<dbReference type="SMART" id="SM00028">
    <property type="entry name" value="TPR"/>
    <property type="match status" value="3"/>
</dbReference>
<dbReference type="RefSeq" id="WP_109456750.1">
    <property type="nucleotide sequence ID" value="NZ_QFBC01000001.1"/>
</dbReference>
<dbReference type="InterPro" id="IPR011990">
    <property type="entry name" value="TPR-like_helical_dom_sf"/>
</dbReference>
<dbReference type="InterPro" id="IPR002477">
    <property type="entry name" value="Peptidoglycan-bd-like"/>
</dbReference>